<evidence type="ECO:0000256" key="1">
    <source>
        <dbReference type="SAM" id="MobiDB-lite"/>
    </source>
</evidence>
<dbReference type="KEGG" id="uli:ETAA1_00500"/>
<dbReference type="OrthoDB" id="279971at2"/>
<keyword evidence="3" id="KW-1185">Reference proteome</keyword>
<feature type="region of interest" description="Disordered" evidence="1">
    <location>
        <begin position="1"/>
        <end position="36"/>
    </location>
</feature>
<dbReference type="AlphaFoldDB" id="A0A517XKY0"/>
<protein>
    <submittedName>
        <fullName evidence="2">Chromosome partition protein Smc</fullName>
    </submittedName>
</protein>
<name>A0A517XKY0_9BACT</name>
<dbReference type="RefSeq" id="WP_145233260.1">
    <property type="nucleotide sequence ID" value="NZ_CP036273.1"/>
</dbReference>
<reference evidence="2 3" key="1">
    <citation type="submission" date="2019-02" db="EMBL/GenBank/DDBJ databases">
        <title>Deep-cultivation of Planctomycetes and their phenomic and genomic characterization uncovers novel biology.</title>
        <authorList>
            <person name="Wiegand S."/>
            <person name="Jogler M."/>
            <person name="Boedeker C."/>
            <person name="Pinto D."/>
            <person name="Vollmers J."/>
            <person name="Rivas-Marin E."/>
            <person name="Kohn T."/>
            <person name="Peeters S.H."/>
            <person name="Heuer A."/>
            <person name="Rast P."/>
            <person name="Oberbeckmann S."/>
            <person name="Bunk B."/>
            <person name="Jeske O."/>
            <person name="Meyerdierks A."/>
            <person name="Storesund J.E."/>
            <person name="Kallscheuer N."/>
            <person name="Luecker S."/>
            <person name="Lage O.M."/>
            <person name="Pohl T."/>
            <person name="Merkel B.J."/>
            <person name="Hornburger P."/>
            <person name="Mueller R.-W."/>
            <person name="Bruemmer F."/>
            <person name="Labrenz M."/>
            <person name="Spormann A.M."/>
            <person name="Op den Camp H."/>
            <person name="Overmann J."/>
            <person name="Amann R."/>
            <person name="Jetten M.S.M."/>
            <person name="Mascher T."/>
            <person name="Medema M.H."/>
            <person name="Devos D.P."/>
            <person name="Kaster A.-K."/>
            <person name="Ovreas L."/>
            <person name="Rohde M."/>
            <person name="Galperin M.Y."/>
            <person name="Jogler C."/>
        </authorList>
    </citation>
    <scope>NUCLEOTIDE SEQUENCE [LARGE SCALE GENOMIC DNA]</scope>
    <source>
        <strain evidence="2 3">ETA_A1</strain>
    </source>
</reference>
<sequence>MADPNTPAEPSLSAAELRRRLLASTPPPVAGAASPDFNIADIPAATASGSWSTSSGADLLARLRMPGGKSGSIPVPAARPAPAAPMPTPVNRRTPVPGRAAVDPASAIAGALSHLAGLAEPPSGSGMAAARGGGVPVDDSPLAEIHRLRSENKELRSLLEEMKQLLQEASGAEQDFTTKQKEYEAALAEKDAQVEELAIQLADVEDKISRGELAPPPPVPKTRSELEEWGDELEKENAKLTQDRRRIDDERRQLREDEEALETQMREMEIGMARERAILARQETELKRLSAEIQHELDLLQRGDASLREQMSKFQRRAQDVMVRQSGPQPRR</sequence>
<dbReference type="EMBL" id="CP036273">
    <property type="protein sequence ID" value="QDU18167.1"/>
    <property type="molecule type" value="Genomic_DNA"/>
</dbReference>
<evidence type="ECO:0000313" key="3">
    <source>
        <dbReference type="Proteomes" id="UP000319576"/>
    </source>
</evidence>
<evidence type="ECO:0000313" key="2">
    <source>
        <dbReference type="EMBL" id="QDU18167.1"/>
    </source>
</evidence>
<accession>A0A517XKY0</accession>
<dbReference type="Proteomes" id="UP000319576">
    <property type="component" value="Chromosome"/>
</dbReference>
<feature type="compositionally biased region" description="Pro residues" evidence="1">
    <location>
        <begin position="77"/>
        <end position="88"/>
    </location>
</feature>
<feature type="region of interest" description="Disordered" evidence="1">
    <location>
        <begin position="66"/>
        <end position="99"/>
    </location>
</feature>
<proteinExistence type="predicted"/>
<feature type="region of interest" description="Disordered" evidence="1">
    <location>
        <begin position="208"/>
        <end position="229"/>
    </location>
</feature>
<gene>
    <name evidence="2" type="primary">smc_1</name>
    <name evidence="2" type="ORF">ETAA1_00500</name>
</gene>
<dbReference type="Gene3D" id="1.10.287.1490">
    <property type="match status" value="1"/>
</dbReference>
<organism evidence="2 3">
    <name type="scientific">Urbifossiella limnaea</name>
    <dbReference type="NCBI Taxonomy" id="2528023"/>
    <lineage>
        <taxon>Bacteria</taxon>
        <taxon>Pseudomonadati</taxon>
        <taxon>Planctomycetota</taxon>
        <taxon>Planctomycetia</taxon>
        <taxon>Gemmatales</taxon>
        <taxon>Gemmataceae</taxon>
        <taxon>Urbifossiella</taxon>
    </lineage>
</organism>